<proteinExistence type="predicted"/>
<organism evidence="2 3">
    <name type="scientific">Pectobacterium phage vB_PatP_CB4</name>
    <dbReference type="NCBI Taxonomy" id="1958919"/>
    <lineage>
        <taxon>Viruses</taxon>
        <taxon>Duplodnaviria</taxon>
        <taxon>Heunggongvirae</taxon>
        <taxon>Uroviricota</taxon>
        <taxon>Caudoviricetes</taxon>
        <taxon>Schitoviridae</taxon>
        <taxon>Cbunavirus</taxon>
        <taxon>Cbunavirus CB4</taxon>
    </lineage>
</organism>
<feature type="region of interest" description="Disordered" evidence="1">
    <location>
        <begin position="220"/>
        <end position="256"/>
    </location>
</feature>
<gene>
    <name evidence="2" type="ORF">CB4_82</name>
</gene>
<keyword evidence="3" id="KW-1185">Reference proteome</keyword>
<feature type="compositionally biased region" description="Polar residues" evidence="1">
    <location>
        <begin position="240"/>
        <end position="256"/>
    </location>
</feature>
<dbReference type="EMBL" id="KY549659">
    <property type="protein sequence ID" value="AQT27924.1"/>
    <property type="molecule type" value="Genomic_DNA"/>
</dbReference>
<evidence type="ECO:0000313" key="3">
    <source>
        <dbReference type="Proteomes" id="UP000241311"/>
    </source>
</evidence>
<sequence>MATIRAQQLAPVNFGDSNQLLRAAQQLIQQGAGGLVDTFGQLRQNVVGRNTANAVNLLTGAQSTDELVQRQRQVAQILQNANGDINNEAVQRAQLTMPDTLIGRQLNNNRLTEFNQQQHDQPLLNQAMALYAAGDQAGAQNLLAGVQGDASRAVTFGANRADQSFNQDIQKQQLGIQAAGLALRRQAAAQRVAQASAGTKQLQSLLKTLTGANADAITSSGEAATKEQNARLSSAEKENPLNSPGTDSASTAAKITNDNRSWMTGLLPNSWRSDRGGRLNGLIDQLDPNGTLTDKQRSNLLTVMDSAFENANLNQDPDKAALDRGKQVLDDLGKVQTQRLGNTQAQINQRRATRIAQLQVLLQSMNGGNGQLDPMALQLLNQNIDDEE</sequence>
<protein>
    <submittedName>
        <fullName evidence="2">Uncharacterized protein</fullName>
    </submittedName>
</protein>
<evidence type="ECO:0000256" key="1">
    <source>
        <dbReference type="SAM" id="MobiDB-lite"/>
    </source>
</evidence>
<dbReference type="Proteomes" id="UP000241311">
    <property type="component" value="Segment"/>
</dbReference>
<feature type="compositionally biased region" description="Basic and acidic residues" evidence="1">
    <location>
        <begin position="224"/>
        <end position="239"/>
    </location>
</feature>
<accession>A0A2P0N9U6</accession>
<name>A0A2P0N9U6_9CAUD</name>
<evidence type="ECO:0000313" key="2">
    <source>
        <dbReference type="EMBL" id="AQT27924.1"/>
    </source>
</evidence>
<reference evidence="2 3" key="1">
    <citation type="submission" date="2017-01" db="EMBL/GenBank/DDBJ databases">
        <title>Isolation and characterization of Pectobacterium phages.</title>
        <authorList>
            <person name="Buttimer C.T.H."/>
            <person name="Lucid A."/>
            <person name="Coffey A."/>
        </authorList>
    </citation>
    <scope>NUCLEOTIDE SEQUENCE [LARGE SCALE GENOMIC DNA]</scope>
</reference>